<evidence type="ECO:0000256" key="8">
    <source>
        <dbReference type="ARBA" id="ARBA00022989"/>
    </source>
</evidence>
<evidence type="ECO:0000256" key="9">
    <source>
        <dbReference type="ARBA" id="ARBA00023136"/>
    </source>
</evidence>
<feature type="transmembrane region" description="Helical" evidence="10">
    <location>
        <begin position="214"/>
        <end position="233"/>
    </location>
</feature>
<keyword evidence="6 10" id="KW-1278">Translocase</keyword>
<keyword evidence="3 10" id="KW-0285">Flavoprotein</keyword>
<dbReference type="HAMAP" id="MF_00462">
    <property type="entry name" value="RsxD_RnfD"/>
    <property type="match status" value="1"/>
</dbReference>
<dbReference type="eggNOG" id="COG4658">
    <property type="taxonomic scope" value="Bacteria"/>
</dbReference>
<keyword evidence="1 10" id="KW-0813">Transport</keyword>
<dbReference type="EC" id="7.-.-.-" evidence="10"/>
<dbReference type="NCBIfam" id="TIGR01946">
    <property type="entry name" value="rnfD"/>
    <property type="match status" value="1"/>
</dbReference>
<comment type="subunit">
    <text evidence="10">The complex is composed of six subunits: RnfA, RnfB, RnfC, RnfD, RnfE and RnfG.</text>
</comment>
<feature type="transmembrane region" description="Helical" evidence="10">
    <location>
        <begin position="189"/>
        <end position="207"/>
    </location>
</feature>
<evidence type="ECO:0000256" key="2">
    <source>
        <dbReference type="ARBA" id="ARBA00022553"/>
    </source>
</evidence>
<dbReference type="InterPro" id="IPR004338">
    <property type="entry name" value="NqrB/RnfD"/>
</dbReference>
<keyword evidence="12" id="KW-1185">Reference proteome</keyword>
<keyword evidence="9 10" id="KW-0472">Membrane</keyword>
<evidence type="ECO:0000256" key="3">
    <source>
        <dbReference type="ARBA" id="ARBA00022630"/>
    </source>
</evidence>
<comment type="subcellular location">
    <subcellularLocation>
        <location evidence="10">Cell membrane</location>
        <topology evidence="10">Multi-pass membrane protein</topology>
    </subcellularLocation>
</comment>
<evidence type="ECO:0000256" key="1">
    <source>
        <dbReference type="ARBA" id="ARBA00022448"/>
    </source>
</evidence>
<evidence type="ECO:0000256" key="10">
    <source>
        <dbReference type="HAMAP-Rule" id="MF_00462"/>
    </source>
</evidence>
<dbReference type="GO" id="GO:0005886">
    <property type="term" value="C:plasma membrane"/>
    <property type="evidence" value="ECO:0007669"/>
    <property type="project" value="UniProtKB-SubCell"/>
</dbReference>
<feature type="transmembrane region" description="Helical" evidence="10">
    <location>
        <begin position="118"/>
        <end position="137"/>
    </location>
</feature>
<accession>A0A060R9E6</accession>
<keyword evidence="5 10" id="KW-0812">Transmembrane</keyword>
<keyword evidence="2 10" id="KW-0597">Phosphoprotein</keyword>
<dbReference type="Pfam" id="PF03116">
    <property type="entry name" value="NQR2_RnfD_RnfE"/>
    <property type="match status" value="1"/>
</dbReference>
<feature type="transmembrane region" description="Helical" evidence="10">
    <location>
        <begin position="20"/>
        <end position="40"/>
    </location>
</feature>
<feature type="transmembrane region" description="Helical" evidence="10">
    <location>
        <begin position="85"/>
        <end position="106"/>
    </location>
</feature>
<name>A0A060R9E6_9BACT</name>
<organism evidence="11 12">
    <name type="scientific">Mucinivorans hirudinis</name>
    <dbReference type="NCBI Taxonomy" id="1433126"/>
    <lineage>
        <taxon>Bacteria</taxon>
        <taxon>Pseudomonadati</taxon>
        <taxon>Bacteroidota</taxon>
        <taxon>Bacteroidia</taxon>
        <taxon>Bacteroidales</taxon>
        <taxon>Rikenellaceae</taxon>
        <taxon>Mucinivorans</taxon>
    </lineage>
</organism>
<keyword evidence="10" id="KW-1003">Cell membrane</keyword>
<dbReference type="PANTHER" id="PTHR30578">
    <property type="entry name" value="ELECTRON TRANSPORT COMPLEX PROTEIN RNFD"/>
    <property type="match status" value="1"/>
</dbReference>
<dbReference type="STRING" id="1433126.BN938_2129"/>
<dbReference type="KEGG" id="rbc:BN938_2129"/>
<feature type="transmembrane region" description="Helical" evidence="10">
    <location>
        <begin position="239"/>
        <end position="259"/>
    </location>
</feature>
<comment type="function">
    <text evidence="10">Part of a membrane-bound complex that couples electron transfer with translocation of ions across the membrane.</text>
</comment>
<dbReference type="GO" id="GO:0055085">
    <property type="term" value="P:transmembrane transport"/>
    <property type="evidence" value="ECO:0007669"/>
    <property type="project" value="InterPro"/>
</dbReference>
<dbReference type="Proteomes" id="UP000027616">
    <property type="component" value="Chromosome I"/>
</dbReference>
<sequence>MKIVSPSPHLHGGDSTKKIMLTVVLTLLPVFAFSVFIYGLQAIYVTAVAVLSCMVFEFLIGKYLLKIGNTLSDWSAALTGLLLAFNLPATIPIWLVVLGSAVAIGIGKMSFGGLGKNLFNPALVGRVFLLISFPVQMTSFEMAGATVDGFTGATPLGFVKEALRQGKPLTEIIPAGGISDMIMGFKDGSLGEIAGLLIIFGGLVLLFRKIITWHIPVAVLSTMAIFASVLWLVDPLHYVNPLFHIFAGGALLGAVYMATDYVTSPMSRAGMLVYGAGIGLITILIRVWGAYPEGISFAILIMNACVPLINMYIKPKRFGEKIKR</sequence>
<feature type="transmembrane region" description="Helical" evidence="10">
    <location>
        <begin position="295"/>
        <end position="313"/>
    </location>
</feature>
<dbReference type="OrthoDB" id="9776359at2"/>
<protein>
    <recommendedName>
        <fullName evidence="10">Ion-translocating oxidoreductase complex subunit D</fullName>
        <ecNumber evidence="10">7.-.-.-</ecNumber>
    </recommendedName>
    <alternativeName>
        <fullName evidence="10">Rnf electron transport complex subunit D</fullName>
    </alternativeName>
</protein>
<dbReference type="AlphaFoldDB" id="A0A060R9E6"/>
<evidence type="ECO:0000256" key="5">
    <source>
        <dbReference type="ARBA" id="ARBA00022692"/>
    </source>
</evidence>
<feature type="transmembrane region" description="Helical" evidence="10">
    <location>
        <begin position="47"/>
        <end position="65"/>
    </location>
</feature>
<comment type="cofactor">
    <cofactor evidence="10">
        <name>FMN</name>
        <dbReference type="ChEBI" id="CHEBI:58210"/>
    </cofactor>
</comment>
<reference evidence="11 12" key="1">
    <citation type="journal article" date="2015" name="Genome Announc.">
        <title>Complete Genome Sequence of the Novel Leech Symbiont Mucinivorans hirudinis M3T.</title>
        <authorList>
            <person name="Nelson M.C."/>
            <person name="Bomar L."/>
            <person name="Graf J."/>
        </authorList>
    </citation>
    <scope>NUCLEOTIDE SEQUENCE [LARGE SCALE GENOMIC DNA]</scope>
    <source>
        <strain evidence="12">M3</strain>
    </source>
</reference>
<feature type="modified residue" description="FMN phosphoryl threonine" evidence="10">
    <location>
        <position position="154"/>
    </location>
</feature>
<dbReference type="PATRIC" id="fig|1433126.3.peg.2102"/>
<dbReference type="GO" id="GO:0022900">
    <property type="term" value="P:electron transport chain"/>
    <property type="evidence" value="ECO:0007669"/>
    <property type="project" value="UniProtKB-UniRule"/>
</dbReference>
<evidence type="ECO:0000256" key="7">
    <source>
        <dbReference type="ARBA" id="ARBA00022982"/>
    </source>
</evidence>
<evidence type="ECO:0000256" key="4">
    <source>
        <dbReference type="ARBA" id="ARBA00022643"/>
    </source>
</evidence>
<evidence type="ECO:0000256" key="6">
    <source>
        <dbReference type="ARBA" id="ARBA00022967"/>
    </source>
</evidence>
<dbReference type="EMBL" id="HG934468">
    <property type="protein sequence ID" value="CDN32202.1"/>
    <property type="molecule type" value="Genomic_DNA"/>
</dbReference>
<keyword evidence="7 10" id="KW-0249">Electron transport</keyword>
<dbReference type="HOGENOM" id="CLU_042020_1_0_10"/>
<proteinExistence type="inferred from homology"/>
<dbReference type="PANTHER" id="PTHR30578:SF0">
    <property type="entry name" value="ION-TRANSLOCATING OXIDOREDUCTASE COMPLEX SUBUNIT D"/>
    <property type="match status" value="1"/>
</dbReference>
<gene>
    <name evidence="10" type="primary">rnfD</name>
    <name evidence="11" type="ORF">BN938_2129</name>
</gene>
<evidence type="ECO:0000313" key="11">
    <source>
        <dbReference type="EMBL" id="CDN32202.1"/>
    </source>
</evidence>
<comment type="similarity">
    <text evidence="10">Belongs to the NqrB/RnfD family.</text>
</comment>
<keyword evidence="4 10" id="KW-0288">FMN</keyword>
<evidence type="ECO:0000313" key="12">
    <source>
        <dbReference type="Proteomes" id="UP000027616"/>
    </source>
</evidence>
<dbReference type="InterPro" id="IPR011303">
    <property type="entry name" value="RnfD_bac"/>
</dbReference>
<keyword evidence="8 10" id="KW-1133">Transmembrane helix</keyword>
<feature type="transmembrane region" description="Helical" evidence="10">
    <location>
        <begin position="271"/>
        <end position="289"/>
    </location>
</feature>